<keyword evidence="4" id="KW-1185">Reference proteome</keyword>
<dbReference type="InterPro" id="IPR034154">
    <property type="entry name" value="TOPRIM_DnaG/twinkle"/>
</dbReference>
<proteinExistence type="predicted"/>
<evidence type="ECO:0000256" key="1">
    <source>
        <dbReference type="SAM" id="MobiDB-lite"/>
    </source>
</evidence>
<dbReference type="PROSITE" id="PS50880">
    <property type="entry name" value="TOPRIM"/>
    <property type="match status" value="1"/>
</dbReference>
<evidence type="ECO:0000313" key="4">
    <source>
        <dbReference type="Proteomes" id="UP000182882"/>
    </source>
</evidence>
<dbReference type="InterPro" id="IPR013610">
    <property type="entry name" value="ArdC_N"/>
</dbReference>
<dbReference type="RefSeq" id="WP_074702104.1">
    <property type="nucleotide sequence ID" value="NZ_FNLN01000037.1"/>
</dbReference>
<dbReference type="SMART" id="SM00493">
    <property type="entry name" value="TOPRIM"/>
    <property type="match status" value="1"/>
</dbReference>
<gene>
    <name evidence="3" type="ORF">SAMN05216406_13741</name>
</gene>
<evidence type="ECO:0000259" key="2">
    <source>
        <dbReference type="PROSITE" id="PS50880"/>
    </source>
</evidence>
<feature type="compositionally biased region" description="Low complexity" evidence="1">
    <location>
        <begin position="501"/>
        <end position="519"/>
    </location>
</feature>
<organism evidence="3 4">
    <name type="scientific">Nitrosomonas ureae</name>
    <dbReference type="NCBI Taxonomy" id="44577"/>
    <lineage>
        <taxon>Bacteria</taxon>
        <taxon>Pseudomonadati</taxon>
        <taxon>Pseudomonadota</taxon>
        <taxon>Betaproteobacteria</taxon>
        <taxon>Nitrosomonadales</taxon>
        <taxon>Nitrosomonadaceae</taxon>
        <taxon>Nitrosomonas</taxon>
    </lineage>
</organism>
<protein>
    <submittedName>
        <fullName evidence="3">Antirestriction protein ArdC</fullName>
    </submittedName>
</protein>
<reference evidence="4" key="1">
    <citation type="submission" date="2016-10" db="EMBL/GenBank/DDBJ databases">
        <authorList>
            <person name="Varghese N."/>
            <person name="Submissions S."/>
        </authorList>
    </citation>
    <scope>NUCLEOTIDE SEQUENCE [LARGE SCALE GENOMIC DNA]</scope>
    <source>
        <strain evidence="4">Nm10</strain>
    </source>
</reference>
<dbReference type="CDD" id="cd01029">
    <property type="entry name" value="TOPRIM_primases"/>
    <property type="match status" value="1"/>
</dbReference>
<dbReference type="Pfam" id="PF18818">
    <property type="entry name" value="MPTase-PolyVal"/>
    <property type="match status" value="1"/>
</dbReference>
<dbReference type="EMBL" id="FNLN01000037">
    <property type="protein sequence ID" value="SDU23518.1"/>
    <property type="molecule type" value="Genomic_DNA"/>
</dbReference>
<dbReference type="InterPro" id="IPR041459">
    <property type="entry name" value="MPTase-PolyVal"/>
</dbReference>
<sequence length="970" mass="108385">MKEAKKAFHEQVAENLIEQLKKGVAPWQKPWKPGDLLAALPVNPTTGKRYRGINSLNLMSRAHTDPRWLTYKQAINLGAQVRKGEKSTLVQYWKFTDERIKKDDNGNPVLNSEGNPIKEQVRLERPRVFYASVFNAEQMDNLPELDIKAPDWDPLDRAEHILQASNAVIRHGEVDNAFYRPSTDSIHLPHKHQFPTPDRYYATALHELGHWTGHELRLNRDLSHPFGSEGYGREELRAEIASMLLSGELGIGHDPGQHVAYVNSWIKALQEDPTEIFRAAADAEKIQDYVLALSQQQEIGQKIDAQEAIRMDQIKQNNATYLQKLSPDLATIASGNIKLLNDLTQGMPIKDQDAITLVANALKFVRNGGIDNLEFEEASSDKLGFRIPADWNGQLQIQGNTIQTDENGIESVVSAHLINREPQFWGVTMQRDDQTFQWVKDCESKQEAQNLTDLLALIDVAAEQDEHEKAAKLAHIHENRIRNETLNAEESALDAKVEQNAQIHQNQQAQQINRRANQRTSEQNDGNARQYLIVPYRDKDLAKAAGARWDKKARAWYVGPEADIQTLQRWLPENVARQQEPAIDPRSEFADLLRAQGCLVDGNHPVMDGSKHRIKVEGDKSGEKSGFYVAHLDGHPAGYFKNNRTGIETRWKAKGYSLTDEQKAELVLQAAIKQQNRKAEQQELQIKVAGALQELLAIAPVAGLDHPYLLDKHAKPGDLRIVPRHADDLPHDSIIRIGQNWQEIKALREEYPDSLIFTAGDLLLAAQDVHGQIWSVQTIQAGGAKLFAAGSRKENNFHIVGNNGQGLDAAIKTAPVIVIAEGYATADTLSQALGYPVIAAFDSGNLPKVAQDLHNKYPYKPIIIAGDDDHHLESTHGKNPGKEKALEAAALVNGVAVFPVFAPNEQVSKKLNDFNDLANKSALGIDAVKRQVGSVVEKLSQQAKQVSLLRLQTPTEPKRQEIKQKRALVR</sequence>
<name>A0A1H2GW67_9PROT</name>
<dbReference type="InterPro" id="IPR043764">
    <property type="entry name" value="DUF5710"/>
</dbReference>
<dbReference type="GO" id="GO:0003697">
    <property type="term" value="F:single-stranded DNA binding"/>
    <property type="evidence" value="ECO:0007669"/>
    <property type="project" value="InterPro"/>
</dbReference>
<feature type="region of interest" description="Disordered" evidence="1">
    <location>
        <begin position="501"/>
        <end position="528"/>
    </location>
</feature>
<feature type="domain" description="Toprim" evidence="2">
    <location>
        <begin position="815"/>
        <end position="903"/>
    </location>
</feature>
<dbReference type="Proteomes" id="UP000182882">
    <property type="component" value="Unassembled WGS sequence"/>
</dbReference>
<dbReference type="AlphaFoldDB" id="A0A1H2GW67"/>
<evidence type="ECO:0000313" key="3">
    <source>
        <dbReference type="EMBL" id="SDU23518.1"/>
    </source>
</evidence>
<dbReference type="Pfam" id="PF08401">
    <property type="entry name" value="ArdcN"/>
    <property type="match status" value="1"/>
</dbReference>
<dbReference type="InterPro" id="IPR006171">
    <property type="entry name" value="TOPRIM_dom"/>
</dbReference>
<accession>A0A1H2GW67</accession>
<dbReference type="Pfam" id="PF18974">
    <property type="entry name" value="DUF5710"/>
    <property type="match status" value="1"/>
</dbReference>